<evidence type="ECO:0000313" key="2">
    <source>
        <dbReference type="Proteomes" id="UP001066276"/>
    </source>
</evidence>
<dbReference type="EMBL" id="JANPWB010000008">
    <property type="protein sequence ID" value="KAJ1166385.1"/>
    <property type="molecule type" value="Genomic_DNA"/>
</dbReference>
<organism evidence="1 2">
    <name type="scientific">Pleurodeles waltl</name>
    <name type="common">Iberian ribbed newt</name>
    <dbReference type="NCBI Taxonomy" id="8319"/>
    <lineage>
        <taxon>Eukaryota</taxon>
        <taxon>Metazoa</taxon>
        <taxon>Chordata</taxon>
        <taxon>Craniata</taxon>
        <taxon>Vertebrata</taxon>
        <taxon>Euteleostomi</taxon>
        <taxon>Amphibia</taxon>
        <taxon>Batrachia</taxon>
        <taxon>Caudata</taxon>
        <taxon>Salamandroidea</taxon>
        <taxon>Salamandridae</taxon>
        <taxon>Pleurodelinae</taxon>
        <taxon>Pleurodeles</taxon>
    </lineage>
</organism>
<dbReference type="AlphaFoldDB" id="A0AAV7SQP3"/>
<gene>
    <name evidence="1" type="ORF">NDU88_006789</name>
</gene>
<name>A0AAV7SQP3_PLEWA</name>
<evidence type="ECO:0000313" key="1">
    <source>
        <dbReference type="EMBL" id="KAJ1166385.1"/>
    </source>
</evidence>
<comment type="caution">
    <text evidence="1">The sequence shown here is derived from an EMBL/GenBank/DDBJ whole genome shotgun (WGS) entry which is preliminary data.</text>
</comment>
<proteinExistence type="predicted"/>
<accession>A0AAV7SQP3</accession>
<dbReference type="Proteomes" id="UP001066276">
    <property type="component" value="Chromosome 4_2"/>
</dbReference>
<keyword evidence="2" id="KW-1185">Reference proteome</keyword>
<protein>
    <submittedName>
        <fullName evidence="1">Uncharacterized protein</fullName>
    </submittedName>
</protein>
<reference evidence="1" key="1">
    <citation type="journal article" date="2022" name="bioRxiv">
        <title>Sequencing and chromosome-scale assembly of the giantPleurodeles waltlgenome.</title>
        <authorList>
            <person name="Brown T."/>
            <person name="Elewa A."/>
            <person name="Iarovenko S."/>
            <person name="Subramanian E."/>
            <person name="Araus A.J."/>
            <person name="Petzold A."/>
            <person name="Susuki M."/>
            <person name="Suzuki K.-i.T."/>
            <person name="Hayashi T."/>
            <person name="Toyoda A."/>
            <person name="Oliveira C."/>
            <person name="Osipova E."/>
            <person name="Leigh N.D."/>
            <person name="Simon A."/>
            <person name="Yun M.H."/>
        </authorList>
    </citation>
    <scope>NUCLEOTIDE SEQUENCE</scope>
    <source>
        <strain evidence="1">20211129_DDA</strain>
        <tissue evidence="1">Liver</tissue>
    </source>
</reference>
<sequence length="109" mass="12082">MPRSRRSKAVIKSEDGLLKRCISSASTIRSSALWRYAKIPPPLRQRARAGTCSRDSFQGVPRIPGLCSSPTKKALLEMTVNSGAKTEDSLVLTRSHYRFGCDQSTRLTK</sequence>